<sequence>MADRLADHREPVLIGVRHHSPALAAAMPALLEAADPEVLLVELPQELGEWLPHLADPDLLAPVALSGAARDGGSLAFYPFADFSPELAAIRWARRNGVEVRPCDLPIALRGDDHRGGHDHGTPLADALRGVITGRDGDDLWDRLVEAAAPGQSPESVRRAALLVGLALRRDAEGPDGDGVGGFDLRREEWMRHAVADVAGCRSAAVVGSFHAAALLRGPDGDRPTGSGPEVVTSLVPYGFALLDERSGYPAGIRDPEWQQAVYESGGDAAAVESSAAAFVVRICARVRELGHPAGPGEAREALRLAVDLAKLRGLPAPGRGELVEAVQSVLTHAEPLGRGRVVARAAGDVLVGQRLGLLAPGTPRSGLAPAVEALVQELRLPGPGSTEPVQLRLDPLRSPLDARREVALRRLDALGVPYGGETATTGVGGGEALTTRWTVAWTPATAATLPVAGMWGATLELAARGRLMARRAERERGGGHTPAEVLADLAEAAACGLPDVVGVLLDDAAAVLPTSGTLHDLLAALSLLDRLRAGHLPGTPGEVLDGHPVLSRDLETAAVAQLEGLAGSDDPADARALVELGQRHDAHGTGVRLAVALRELSDGAGPLIAGAAGATRVLLGLAEPAELGERVASWIDTAGTPEGRDALKRALTGVLAAATALLETTEALEPLLDRVESLADRAFLDRLPALRGAFTTIGPAARARVLAVVQERVGARVDRAGDPDPELLALWLGAEREAAEALRLHGLTGTVAGGGGAGAVEAAAVASTAVGGAVTGADVAAGPAATTAAGATGAAAAGGAAVAGGAAAATGSAAGGPAADALPPPTSSAATTTAVGVSASASEPGVSAPTSGDGAGAPGAAGAGPLAGPGGEAGSAGSRAAGGDTVGREAPGAVAVGGGEAAADPADPAVADLGPVGAEGAETAIPAELPPVLRWRLLLGARGDRPAGGGRYAAALDELYGHDRGEGADSGSLGGSAGGDGDPFPVVREWSDELKALFGDRVREEVLAAAAEGGRLEAALEIDPTSVRPSVDLLRNVLSLAGGLSEDALARLRPLVARLVRELAEQLANRIRPALTGMQLPFPTRRPGGKLDLPRTLRANLATARRDEHGKVVVIPERPVFRSRGRKANDWRLILVVDVSGSMEASTVWAALTASVFAGVRSLTTHFLAFSTQVVDLSERVADPLSLLLEVKVGGGTHIAGALRHARDLVTVPERTMVVLVSDFEEGGPVASLTAQVRELVSAGVTVLGCASLDDTGQPRYSTSVAGSLVAAGMPVAALSPQELARWVGEKVRG</sequence>
<reference evidence="2 3" key="1">
    <citation type="journal article" date="2009" name="Stand. Genomic Sci.">
        <title>Complete genome sequence of Actinosynnema mirum type strain (101).</title>
        <authorList>
            <person name="Land M."/>
            <person name="Lapidus A."/>
            <person name="Mayilraj S."/>
            <person name="Chen F."/>
            <person name="Copeland A."/>
            <person name="Del Rio T.G."/>
            <person name="Nolan M."/>
            <person name="Lucas S."/>
            <person name="Tice H."/>
            <person name="Cheng J.F."/>
            <person name="Chertkov O."/>
            <person name="Bruce D."/>
            <person name="Goodwin L."/>
            <person name="Pitluck S."/>
            <person name="Rohde M."/>
            <person name="Goker M."/>
            <person name="Pati A."/>
            <person name="Ivanova N."/>
            <person name="Mavromatis K."/>
            <person name="Chen A."/>
            <person name="Palaniappan K."/>
            <person name="Hauser L."/>
            <person name="Chang Y.J."/>
            <person name="Jeffries C.C."/>
            <person name="Brettin T."/>
            <person name="Detter J.C."/>
            <person name="Han C."/>
            <person name="Chain P."/>
            <person name="Tindall B.J."/>
            <person name="Bristow J."/>
            <person name="Eisen J.A."/>
            <person name="Markowitz V."/>
            <person name="Hugenholtz P."/>
            <person name="Kyrpides N.C."/>
            <person name="Klenk H.P."/>
        </authorList>
    </citation>
    <scope>NUCLEOTIDE SEQUENCE [LARGE SCALE GENOMIC DNA]</scope>
    <source>
        <strain evidence="3">ATCC 29888 / DSM 43827 / JCM 3225 / NBRC 14064 / NCIMB 13271 / NRRL B-12336 / IMRU 3971 / 101</strain>
    </source>
</reference>
<feature type="compositionally biased region" description="Low complexity" evidence="1">
    <location>
        <begin position="902"/>
        <end position="913"/>
    </location>
</feature>
<dbReference type="EMBL" id="CP001630">
    <property type="protein sequence ID" value="ACU36450.1"/>
    <property type="molecule type" value="Genomic_DNA"/>
</dbReference>
<dbReference type="InterPro" id="IPR050458">
    <property type="entry name" value="LolB"/>
</dbReference>
<feature type="compositionally biased region" description="Gly residues" evidence="1">
    <location>
        <begin position="854"/>
        <end position="875"/>
    </location>
</feature>
<evidence type="ECO:0000313" key="2">
    <source>
        <dbReference type="EMBL" id="ACU36450.1"/>
    </source>
</evidence>
<evidence type="ECO:0000256" key="1">
    <source>
        <dbReference type="SAM" id="MobiDB-lite"/>
    </source>
</evidence>
<accession>C6WL97</accession>
<feature type="compositionally biased region" description="Low complexity" evidence="1">
    <location>
        <begin position="813"/>
        <end position="853"/>
    </location>
</feature>
<dbReference type="SUPFAM" id="SSF53300">
    <property type="entry name" value="vWA-like"/>
    <property type="match status" value="1"/>
</dbReference>
<keyword evidence="3" id="KW-1185">Reference proteome</keyword>
<proteinExistence type="predicted"/>
<dbReference type="Pfam" id="PF18934">
    <property type="entry name" value="DUF5682"/>
    <property type="match status" value="1"/>
</dbReference>
<dbReference type="eggNOG" id="COG3552">
    <property type="taxonomic scope" value="Bacteria"/>
</dbReference>
<dbReference type="HOGENOM" id="CLU_272484_0_0_11"/>
<evidence type="ECO:0000313" key="3">
    <source>
        <dbReference type="Proteomes" id="UP000002213"/>
    </source>
</evidence>
<dbReference type="PANTHER" id="PTHR30634:SF7">
    <property type="entry name" value="VWA DOMAIN-CONTAINING PROTEIN"/>
    <property type="match status" value="1"/>
</dbReference>
<feature type="region of interest" description="Disordered" evidence="1">
    <location>
        <begin position="813"/>
        <end position="915"/>
    </location>
</feature>
<organism evidence="2 3">
    <name type="scientific">Actinosynnema mirum (strain ATCC 29888 / DSM 43827 / JCM 3225 / NBRC 14064 / NCIMB 13271 / NRRL B-12336 / IMRU 3971 / 101)</name>
    <dbReference type="NCBI Taxonomy" id="446462"/>
    <lineage>
        <taxon>Bacteria</taxon>
        <taxon>Bacillati</taxon>
        <taxon>Actinomycetota</taxon>
        <taxon>Actinomycetes</taxon>
        <taxon>Pseudonocardiales</taxon>
        <taxon>Pseudonocardiaceae</taxon>
        <taxon>Actinosynnema</taxon>
    </lineage>
</organism>
<name>C6WL97_ACTMD</name>
<dbReference type="InterPro" id="IPR043737">
    <property type="entry name" value="DUF5682"/>
</dbReference>
<dbReference type="InterPro" id="IPR036465">
    <property type="entry name" value="vWFA_dom_sf"/>
</dbReference>
<dbReference type="PANTHER" id="PTHR30634">
    <property type="entry name" value="OUTER MEMBRANE LOLAB LIPOPROTEIN INSERTION APPARATUS"/>
    <property type="match status" value="1"/>
</dbReference>
<dbReference type="Gene3D" id="3.40.50.410">
    <property type="entry name" value="von Willebrand factor, type A domain"/>
    <property type="match status" value="1"/>
</dbReference>
<feature type="compositionally biased region" description="Low complexity" evidence="1">
    <location>
        <begin position="876"/>
        <end position="895"/>
    </location>
</feature>
<dbReference type="InterPro" id="IPR008912">
    <property type="entry name" value="Uncharacterised_CoxE"/>
</dbReference>
<dbReference type="Proteomes" id="UP000002213">
    <property type="component" value="Chromosome"/>
</dbReference>
<dbReference type="KEGG" id="ami:Amir_2512"/>
<gene>
    <name evidence="2" type="ordered locus">Amir_2512</name>
</gene>
<dbReference type="STRING" id="446462.Amir_2512"/>
<dbReference type="Pfam" id="PF05762">
    <property type="entry name" value="VWA_CoxE"/>
    <property type="match status" value="1"/>
</dbReference>
<protein>
    <submittedName>
        <fullName evidence="2">VWA containing CoxE family protein</fullName>
    </submittedName>
</protein>